<dbReference type="GO" id="GO:0016747">
    <property type="term" value="F:acyltransferase activity, transferring groups other than amino-acyl groups"/>
    <property type="evidence" value="ECO:0007669"/>
    <property type="project" value="InterPro"/>
</dbReference>
<dbReference type="EMBL" id="SACS01000010">
    <property type="protein sequence ID" value="RVU37406.1"/>
    <property type="molecule type" value="Genomic_DNA"/>
</dbReference>
<dbReference type="Proteomes" id="UP000283077">
    <property type="component" value="Unassembled WGS sequence"/>
</dbReference>
<evidence type="ECO:0000259" key="1">
    <source>
        <dbReference type="Pfam" id="PF13302"/>
    </source>
</evidence>
<dbReference type="PANTHER" id="PTHR43792:SF1">
    <property type="entry name" value="N-ACETYLTRANSFERASE DOMAIN-CONTAINING PROTEIN"/>
    <property type="match status" value="1"/>
</dbReference>
<dbReference type="Gene3D" id="3.40.630.30">
    <property type="match status" value="1"/>
</dbReference>
<reference evidence="2 3" key="1">
    <citation type="submission" date="2019-01" db="EMBL/GenBank/DDBJ databases">
        <authorList>
            <person name="Chen W.-M."/>
        </authorList>
    </citation>
    <scope>NUCLEOTIDE SEQUENCE [LARGE SCALE GENOMIC DNA]</scope>
    <source>
        <strain evidence="2 3">KYPC3</strain>
    </source>
</reference>
<dbReference type="SUPFAM" id="SSF55729">
    <property type="entry name" value="Acyl-CoA N-acyltransferases (Nat)"/>
    <property type="match status" value="1"/>
</dbReference>
<dbReference type="PANTHER" id="PTHR43792">
    <property type="entry name" value="GNAT FAMILY, PUTATIVE (AFU_ORTHOLOGUE AFUA_3G00765)-RELATED-RELATED"/>
    <property type="match status" value="1"/>
</dbReference>
<dbReference type="OrthoDB" id="9798081at2"/>
<keyword evidence="2" id="KW-0808">Transferase</keyword>
<gene>
    <name evidence="2" type="ORF">EOE67_11040</name>
</gene>
<comment type="caution">
    <text evidence="2">The sequence shown here is derived from an EMBL/GenBank/DDBJ whole genome shotgun (WGS) entry which is preliminary data.</text>
</comment>
<dbReference type="AlphaFoldDB" id="A0A437QSB3"/>
<accession>A0A437QSB3</accession>
<sequence length="172" mass="19253">MMLLKTNRLSLHKLTAADADIMLRLLNEPSFITNIADRGVRTLAQAQQYLLDGPIASYQQHGFGMYRVERQSDGVTLGLCGLVYRPYLAKPDIGYAFFPEFFGQAYAFEAAQAAFDYGKKVLQLSEIVGIVSPTNVPSKRILEKLGLETLRQVQSPDTGQWLDYYTETTGSF</sequence>
<evidence type="ECO:0000313" key="2">
    <source>
        <dbReference type="EMBL" id="RVU37406.1"/>
    </source>
</evidence>
<organism evidence="2 3">
    <name type="scientific">Rheinheimera riviphila</name>
    <dbReference type="NCBI Taxonomy" id="1834037"/>
    <lineage>
        <taxon>Bacteria</taxon>
        <taxon>Pseudomonadati</taxon>
        <taxon>Pseudomonadota</taxon>
        <taxon>Gammaproteobacteria</taxon>
        <taxon>Chromatiales</taxon>
        <taxon>Chromatiaceae</taxon>
        <taxon>Rheinheimera</taxon>
    </lineage>
</organism>
<protein>
    <submittedName>
        <fullName evidence="2">N-acetyltransferase</fullName>
    </submittedName>
</protein>
<proteinExistence type="predicted"/>
<feature type="domain" description="N-acetyltransferase" evidence="1">
    <location>
        <begin position="8"/>
        <end position="147"/>
    </location>
</feature>
<dbReference type="InterPro" id="IPR000182">
    <property type="entry name" value="GNAT_dom"/>
</dbReference>
<name>A0A437QSB3_9GAMM</name>
<keyword evidence="3" id="KW-1185">Reference proteome</keyword>
<evidence type="ECO:0000313" key="3">
    <source>
        <dbReference type="Proteomes" id="UP000283077"/>
    </source>
</evidence>
<dbReference type="Pfam" id="PF13302">
    <property type="entry name" value="Acetyltransf_3"/>
    <property type="match status" value="1"/>
</dbReference>
<dbReference type="InterPro" id="IPR051531">
    <property type="entry name" value="N-acetyltransferase"/>
</dbReference>
<dbReference type="InterPro" id="IPR016181">
    <property type="entry name" value="Acyl_CoA_acyltransferase"/>
</dbReference>